<feature type="transmembrane region" description="Helical" evidence="2">
    <location>
        <begin position="7"/>
        <end position="32"/>
    </location>
</feature>
<dbReference type="STRING" id="1095778.SAMN04489842_4031"/>
<sequence>MGDWSKLNALLAVVSVVALVFGAVIVTVPSALPPAIADEITAFEQSIDTRTVLIGITVVVFLFGLWRTYFSGASDVRDSGVGRTRAAVDESTDAAVIGARTSERADRTIAALKGGQSVDTDPLVEDLRASLRAIETARGYSGVRRENRIRRGKWTDDRIAATFLGDETAGSLSLWHRLRMWLFPGRTFERRLERTLEELERYATADVTESERRTDTDAAEGDDA</sequence>
<dbReference type="InterPro" id="IPR055693">
    <property type="entry name" value="DUF7269"/>
</dbReference>
<dbReference type="EMBL" id="FNLC01000007">
    <property type="protein sequence ID" value="SDR43961.1"/>
    <property type="molecule type" value="Genomic_DNA"/>
</dbReference>
<proteinExistence type="predicted"/>
<keyword evidence="2" id="KW-0812">Transmembrane</keyword>
<evidence type="ECO:0000313" key="4">
    <source>
        <dbReference type="Proteomes" id="UP000198848"/>
    </source>
</evidence>
<dbReference type="Proteomes" id="UP000198848">
    <property type="component" value="Unassembled WGS sequence"/>
</dbReference>
<evidence type="ECO:0000256" key="1">
    <source>
        <dbReference type="SAM" id="MobiDB-lite"/>
    </source>
</evidence>
<protein>
    <submittedName>
        <fullName evidence="3">Uncharacterized protein</fullName>
    </submittedName>
</protein>
<accession>A0A1H1J1W9</accession>
<organism evidence="3 4">
    <name type="scientific">Natronobacterium texcoconense</name>
    <dbReference type="NCBI Taxonomy" id="1095778"/>
    <lineage>
        <taxon>Archaea</taxon>
        <taxon>Methanobacteriati</taxon>
        <taxon>Methanobacteriota</taxon>
        <taxon>Stenosarchaea group</taxon>
        <taxon>Halobacteria</taxon>
        <taxon>Halobacteriales</taxon>
        <taxon>Natrialbaceae</taxon>
        <taxon>Natronobacterium</taxon>
    </lineage>
</organism>
<dbReference type="AlphaFoldDB" id="A0A1H1J1W9"/>
<keyword evidence="2" id="KW-0472">Membrane</keyword>
<feature type="region of interest" description="Disordered" evidence="1">
    <location>
        <begin position="205"/>
        <end position="224"/>
    </location>
</feature>
<keyword evidence="4" id="KW-1185">Reference proteome</keyword>
<feature type="transmembrane region" description="Helical" evidence="2">
    <location>
        <begin position="52"/>
        <end position="70"/>
    </location>
</feature>
<evidence type="ECO:0000313" key="3">
    <source>
        <dbReference type="EMBL" id="SDR43961.1"/>
    </source>
</evidence>
<dbReference type="OrthoDB" id="307812at2157"/>
<feature type="compositionally biased region" description="Basic and acidic residues" evidence="1">
    <location>
        <begin position="205"/>
        <end position="216"/>
    </location>
</feature>
<keyword evidence="2" id="KW-1133">Transmembrane helix</keyword>
<name>A0A1H1J1W9_NATTX</name>
<evidence type="ECO:0000256" key="2">
    <source>
        <dbReference type="SAM" id="Phobius"/>
    </source>
</evidence>
<gene>
    <name evidence="3" type="ORF">SAMN04489842_4031</name>
</gene>
<dbReference type="RefSeq" id="WP_090385919.1">
    <property type="nucleotide sequence ID" value="NZ_FNLC01000007.1"/>
</dbReference>
<reference evidence="4" key="1">
    <citation type="submission" date="2016-10" db="EMBL/GenBank/DDBJ databases">
        <authorList>
            <person name="Varghese N."/>
            <person name="Submissions S."/>
        </authorList>
    </citation>
    <scope>NUCLEOTIDE SEQUENCE [LARGE SCALE GENOMIC DNA]</scope>
    <source>
        <strain evidence="4">DSM 24767</strain>
    </source>
</reference>
<dbReference type="Pfam" id="PF23933">
    <property type="entry name" value="DUF7269"/>
    <property type="match status" value="1"/>
</dbReference>